<evidence type="ECO:0000256" key="5">
    <source>
        <dbReference type="ARBA" id="ARBA00022691"/>
    </source>
</evidence>
<dbReference type="InterPro" id="IPR030918">
    <property type="entry name" value="PT_fungal_PKS"/>
</dbReference>
<dbReference type="InterPro" id="IPR001077">
    <property type="entry name" value="COMT_C"/>
</dbReference>
<keyword evidence="1" id="KW-0596">Phosphopantetheine</keyword>
<dbReference type="SMART" id="SM00823">
    <property type="entry name" value="PKS_PP"/>
    <property type="match status" value="2"/>
</dbReference>
<keyword evidence="4" id="KW-0808">Transferase</keyword>
<dbReference type="PROSITE" id="PS52019">
    <property type="entry name" value="PKS_MFAS_DH"/>
    <property type="match status" value="1"/>
</dbReference>
<evidence type="ECO:0000256" key="4">
    <source>
        <dbReference type="ARBA" id="ARBA00022679"/>
    </source>
</evidence>
<feature type="domain" description="Ketosynthase family 3 (KS3)" evidence="10">
    <location>
        <begin position="685"/>
        <end position="1116"/>
    </location>
</feature>
<dbReference type="InterPro" id="IPR029063">
    <property type="entry name" value="SAM-dependent_MTases_sf"/>
</dbReference>
<dbReference type="Pfam" id="PF16073">
    <property type="entry name" value="SAT"/>
    <property type="match status" value="1"/>
</dbReference>
<dbReference type="Pfam" id="PF00550">
    <property type="entry name" value="PP-binding"/>
    <property type="match status" value="2"/>
</dbReference>
<dbReference type="Gene3D" id="3.40.50.1820">
    <property type="entry name" value="alpha/beta hydrolase"/>
    <property type="match status" value="1"/>
</dbReference>
<feature type="region of interest" description="N-terminal hotdog fold" evidence="7">
    <location>
        <begin position="1601"/>
        <end position="1732"/>
    </location>
</feature>
<feature type="region of interest" description="Disordered" evidence="8">
    <location>
        <begin position="2027"/>
        <end position="2059"/>
    </location>
</feature>
<evidence type="ECO:0008006" key="13">
    <source>
        <dbReference type="Google" id="ProtNLM"/>
    </source>
</evidence>
<dbReference type="CDD" id="cd00833">
    <property type="entry name" value="PKS"/>
    <property type="match status" value="1"/>
</dbReference>
<dbReference type="PROSITE" id="PS51683">
    <property type="entry name" value="SAM_OMT_II"/>
    <property type="match status" value="1"/>
</dbReference>
<dbReference type="InterPro" id="IPR014031">
    <property type="entry name" value="Ketoacyl_synth_C"/>
</dbReference>
<dbReference type="Gene3D" id="3.10.129.110">
    <property type="entry name" value="Polyketide synthase dehydratase"/>
    <property type="match status" value="1"/>
</dbReference>
<dbReference type="Gene3D" id="3.40.50.150">
    <property type="entry name" value="Vaccinia Virus protein VP39"/>
    <property type="match status" value="1"/>
</dbReference>
<dbReference type="FunFam" id="3.40.366.10:FF:000002">
    <property type="entry name" value="Probable polyketide synthase 2"/>
    <property type="match status" value="1"/>
</dbReference>
<evidence type="ECO:0000256" key="7">
    <source>
        <dbReference type="PROSITE-ProRule" id="PRU01363"/>
    </source>
</evidence>
<dbReference type="SMART" id="SM00825">
    <property type="entry name" value="PKS_KS"/>
    <property type="match status" value="1"/>
</dbReference>
<dbReference type="InterPro" id="IPR050091">
    <property type="entry name" value="PKS_NRPS_Biosynth_Enz"/>
</dbReference>
<dbReference type="InterPro" id="IPR036736">
    <property type="entry name" value="ACP-like_sf"/>
</dbReference>
<dbReference type="Proteomes" id="UP000325434">
    <property type="component" value="Unassembled WGS sequence"/>
</dbReference>
<evidence type="ECO:0000259" key="11">
    <source>
        <dbReference type="PROSITE" id="PS52019"/>
    </source>
</evidence>
<dbReference type="FunFam" id="3.40.50.1820:FF:000116">
    <property type="entry name" value="Sterigmatocystin biosynthesis polyketide synthase"/>
    <property type="match status" value="1"/>
</dbReference>
<dbReference type="GO" id="GO:0031177">
    <property type="term" value="F:phosphopantetheine binding"/>
    <property type="evidence" value="ECO:0007669"/>
    <property type="project" value="InterPro"/>
</dbReference>
<dbReference type="Gene3D" id="3.40.366.10">
    <property type="entry name" value="Malonyl-Coenzyme A Acyl Carrier Protein, domain 2"/>
    <property type="match status" value="1"/>
</dbReference>
<dbReference type="Pfam" id="PF00975">
    <property type="entry name" value="Thioesterase"/>
    <property type="match status" value="1"/>
</dbReference>
<dbReference type="InterPro" id="IPR049900">
    <property type="entry name" value="PKS_mFAS_DH"/>
</dbReference>
<dbReference type="EMBL" id="ML734699">
    <property type="protein sequence ID" value="KAB8241187.1"/>
    <property type="molecule type" value="Genomic_DNA"/>
</dbReference>
<dbReference type="InterPro" id="IPR009081">
    <property type="entry name" value="PP-bd_ACP"/>
</dbReference>
<dbReference type="SUPFAM" id="SSF52151">
    <property type="entry name" value="FabD/lysophospholipase-like"/>
    <property type="match status" value="1"/>
</dbReference>
<dbReference type="SMART" id="SM00827">
    <property type="entry name" value="PKS_AT"/>
    <property type="match status" value="1"/>
</dbReference>
<dbReference type="Pfam" id="PF00891">
    <property type="entry name" value="Methyltransf_2"/>
    <property type="match status" value="1"/>
</dbReference>
<dbReference type="GO" id="GO:0032259">
    <property type="term" value="P:methylation"/>
    <property type="evidence" value="ECO:0007669"/>
    <property type="project" value="UniProtKB-KW"/>
</dbReference>
<dbReference type="GO" id="GO:0004312">
    <property type="term" value="F:fatty acid synthase activity"/>
    <property type="evidence" value="ECO:0007669"/>
    <property type="project" value="TreeGrafter"/>
</dbReference>
<dbReference type="InterPro" id="IPR020806">
    <property type="entry name" value="PKS_PP-bd"/>
</dbReference>
<dbReference type="GO" id="GO:0044550">
    <property type="term" value="P:secondary metabolite biosynthetic process"/>
    <property type="evidence" value="ECO:0007669"/>
    <property type="project" value="TreeGrafter"/>
</dbReference>
<feature type="domain" description="Carrier" evidence="9">
    <location>
        <begin position="2062"/>
        <end position="2139"/>
    </location>
</feature>
<dbReference type="PANTHER" id="PTHR43775:SF45">
    <property type="entry name" value="CONIDIAL PIGMENT POLYKETIDE SYNTHASE ALB1"/>
    <property type="match status" value="1"/>
</dbReference>
<dbReference type="GO" id="GO:0006633">
    <property type="term" value="P:fatty acid biosynthetic process"/>
    <property type="evidence" value="ECO:0007669"/>
    <property type="project" value="InterPro"/>
</dbReference>
<dbReference type="InterPro" id="IPR001227">
    <property type="entry name" value="Ac_transferase_dom_sf"/>
</dbReference>
<dbReference type="Gene3D" id="1.10.1200.10">
    <property type="entry name" value="ACP-like"/>
    <property type="match status" value="2"/>
</dbReference>
<dbReference type="Pfam" id="PF00698">
    <property type="entry name" value="Acyl_transf_1"/>
    <property type="match status" value="1"/>
</dbReference>
<dbReference type="PROSITE" id="PS50075">
    <property type="entry name" value="CARRIER"/>
    <property type="match status" value="2"/>
</dbReference>
<dbReference type="InterPro" id="IPR042104">
    <property type="entry name" value="PKS_dehydratase_sf"/>
</dbReference>
<organism evidence="12">
    <name type="scientific">Aspergillus flavus</name>
    <dbReference type="NCBI Taxonomy" id="5059"/>
    <lineage>
        <taxon>Eukaryota</taxon>
        <taxon>Fungi</taxon>
        <taxon>Dikarya</taxon>
        <taxon>Ascomycota</taxon>
        <taxon>Pezizomycotina</taxon>
        <taxon>Eurotiomycetes</taxon>
        <taxon>Eurotiomycetidae</taxon>
        <taxon>Eurotiales</taxon>
        <taxon>Aspergillaceae</taxon>
        <taxon>Aspergillus</taxon>
        <taxon>Aspergillus subgen. Circumdati</taxon>
    </lineage>
</organism>
<dbReference type="InterPro" id="IPR032088">
    <property type="entry name" value="SAT"/>
</dbReference>
<dbReference type="Gene3D" id="3.30.70.3290">
    <property type="match status" value="1"/>
</dbReference>
<evidence type="ECO:0000259" key="9">
    <source>
        <dbReference type="PROSITE" id="PS50075"/>
    </source>
</evidence>
<reference evidence="12" key="1">
    <citation type="submission" date="2019-04" db="EMBL/GenBank/DDBJ databases">
        <title>Friends and foes A comparative genomics study of 23 Aspergillus species from section Flavi.</title>
        <authorList>
            <consortium name="DOE Joint Genome Institute"/>
            <person name="Kjaerbolling I."/>
            <person name="Vesth T."/>
            <person name="Frisvad J.C."/>
            <person name="Nybo J.L."/>
            <person name="Theobald S."/>
            <person name="Kildgaard S."/>
            <person name="Isbrandt T."/>
            <person name="Kuo A."/>
            <person name="Sato A."/>
            <person name="Lyhne E.K."/>
            <person name="Kogle M.E."/>
            <person name="Wiebenga A."/>
            <person name="Kun R.S."/>
            <person name="Lubbers R.J."/>
            <person name="Makela M.R."/>
            <person name="Barry K."/>
            <person name="Chovatia M."/>
            <person name="Clum A."/>
            <person name="Daum C."/>
            <person name="Haridas S."/>
            <person name="He G."/>
            <person name="LaButti K."/>
            <person name="Lipzen A."/>
            <person name="Mondo S."/>
            <person name="Riley R."/>
            <person name="Salamov A."/>
            <person name="Simmons B.A."/>
            <person name="Magnuson J.K."/>
            <person name="Henrissat B."/>
            <person name="Mortensen U.H."/>
            <person name="Larsen T.O."/>
            <person name="Devries R.P."/>
            <person name="Grigoriev I.V."/>
            <person name="Machida M."/>
            <person name="Baker S.E."/>
            <person name="Andersen M.R."/>
        </authorList>
    </citation>
    <scope>NUCLEOTIDE SEQUENCE [LARGE SCALE GENOMIC DNA]</scope>
    <source>
        <strain evidence="12">CBS 121.62</strain>
    </source>
</reference>
<evidence type="ECO:0000313" key="12">
    <source>
        <dbReference type="EMBL" id="KAB8241187.1"/>
    </source>
</evidence>
<dbReference type="SUPFAM" id="SSF53335">
    <property type="entry name" value="S-adenosyl-L-methionine-dependent methyltransferases"/>
    <property type="match status" value="1"/>
</dbReference>
<evidence type="ECO:0000256" key="3">
    <source>
        <dbReference type="ARBA" id="ARBA00022603"/>
    </source>
</evidence>
<dbReference type="FunFam" id="1.10.1200.10:FF:000011">
    <property type="entry name" value="Sterigmatocystin biosynthesis polyketide synthase"/>
    <property type="match status" value="2"/>
</dbReference>
<evidence type="ECO:0000259" key="10">
    <source>
        <dbReference type="PROSITE" id="PS52004"/>
    </source>
</evidence>
<dbReference type="NCBIfam" id="TIGR04532">
    <property type="entry name" value="PT_fungal_PKS"/>
    <property type="match status" value="1"/>
</dbReference>
<dbReference type="SUPFAM" id="SSF53474">
    <property type="entry name" value="alpha/beta-Hydrolases"/>
    <property type="match status" value="1"/>
</dbReference>
<dbReference type="PROSITE" id="PS00606">
    <property type="entry name" value="KS3_1"/>
    <property type="match status" value="1"/>
</dbReference>
<dbReference type="SUPFAM" id="SSF55048">
    <property type="entry name" value="Probable ACP-binding domain of malonyl-CoA ACP transacylase"/>
    <property type="match status" value="1"/>
</dbReference>
<feature type="domain" description="PKS/mFAS DH" evidence="11">
    <location>
        <begin position="1601"/>
        <end position="1907"/>
    </location>
</feature>
<dbReference type="InterPro" id="IPR029058">
    <property type="entry name" value="AB_hydrolase_fold"/>
</dbReference>
<dbReference type="InterPro" id="IPR018201">
    <property type="entry name" value="Ketoacyl_synth_AS"/>
</dbReference>
<evidence type="ECO:0000256" key="2">
    <source>
        <dbReference type="ARBA" id="ARBA00022553"/>
    </source>
</evidence>
<feature type="region of interest" description="C-terminal hotdog fold" evidence="7">
    <location>
        <begin position="1760"/>
        <end position="1907"/>
    </location>
</feature>
<keyword evidence="3" id="KW-0489">Methyltransferase</keyword>
<feature type="active site" description="Proton acceptor; for dehydratase activity" evidence="7">
    <location>
        <position position="1633"/>
    </location>
</feature>
<dbReference type="FunFam" id="3.40.47.10:FF:000031">
    <property type="entry name" value="Sterigmatocystin biosynthesis polyketide synthase"/>
    <property type="match status" value="1"/>
</dbReference>
<dbReference type="Pfam" id="PF00109">
    <property type="entry name" value="ketoacyl-synt"/>
    <property type="match status" value="1"/>
</dbReference>
<evidence type="ECO:0000256" key="1">
    <source>
        <dbReference type="ARBA" id="ARBA00022450"/>
    </source>
</evidence>
<dbReference type="InterPro" id="IPR001031">
    <property type="entry name" value="Thioesterase"/>
</dbReference>
<proteinExistence type="predicted"/>
<evidence type="ECO:0000256" key="6">
    <source>
        <dbReference type="ARBA" id="ARBA00022737"/>
    </source>
</evidence>
<dbReference type="FunFam" id="3.10.129.110:FF:000001">
    <property type="entry name" value="Sterigmatocystin biosynthesis polyketide synthase"/>
    <property type="match status" value="1"/>
</dbReference>
<protein>
    <recommendedName>
        <fullName evidence="13">Polyketide synthase</fullName>
    </recommendedName>
</protein>
<dbReference type="GO" id="GO:0004315">
    <property type="term" value="F:3-oxoacyl-[acyl-carrier-protein] synthase activity"/>
    <property type="evidence" value="ECO:0007669"/>
    <property type="project" value="InterPro"/>
</dbReference>
<dbReference type="PANTHER" id="PTHR43775">
    <property type="entry name" value="FATTY ACID SYNTHASE"/>
    <property type="match status" value="1"/>
</dbReference>
<dbReference type="Pfam" id="PF22621">
    <property type="entry name" value="CurL-like_PKS_C"/>
    <property type="match status" value="1"/>
</dbReference>
<dbReference type="InterPro" id="IPR020841">
    <property type="entry name" value="PKS_Beta-ketoAc_synthase_dom"/>
</dbReference>
<dbReference type="VEuPathDB" id="FungiDB:AFLA_013584"/>
<dbReference type="InterPro" id="IPR014043">
    <property type="entry name" value="Acyl_transferase_dom"/>
</dbReference>
<dbReference type="InterPro" id="IPR016039">
    <property type="entry name" value="Thiolase-like"/>
</dbReference>
<dbReference type="InterPro" id="IPR014030">
    <property type="entry name" value="Ketoacyl_synth_N"/>
</dbReference>
<dbReference type="PROSITE" id="PS52004">
    <property type="entry name" value="KS3_2"/>
    <property type="match status" value="1"/>
</dbReference>
<dbReference type="Gene3D" id="3.40.47.10">
    <property type="match status" value="1"/>
</dbReference>
<name>A0A5N6GH75_ASPFL</name>
<sequence length="2420" mass="266126">MEELTRSLVNDVEVLNNHLVSTGHPLPSFDRHTPTVVLPNDASPDAHAARERILDNALRLFQLAAGPSAYLLNLQTGAPEPQLISVVRMAMTNGLFLESPPQHLAHSATSALLRNDADFHDWAVTMSDLSFPTAFAMVEAHERWPNSVEGNQTAYNIAVGSELPFFNHLAEQSDRKRQFAGFMRSMARSQGTDVEKLGEGWDWAALGQACVVDVGGSTGHTSVALARKFPDLNFVVEDLPEVVAEGPGYLSSLDDAQDLKSRIGYRAHSFFDPQPVQDADVYMLRMILHNWSFDDCVRILSRLVQTLKPGARIIIADIVLPDPGVVSASKERLLRVQDLIMQQVFNSMERYLENWMDIFRKVDERLEVKRIVEPPGSLMSLIERHAKGLYNLLLQTTDLCHPPTGSILVGFCTGSLAAAAVSCVRTSIDLLTLGIEAVVVAFRVGMHVARRANALGGDGGSQWKPWSLAVTDGSESETEKILEEFTRDEVSGVHVANRHDAYILAKGLPAIMKPYVSAAGSNTLTISGTPRVLEALKASPHLRGTKSLPVSIYAPYHATHLYNEADVESIFACKPVESALFHRELRTPLISCATGTVLKEKTFGDLLRALVMEILTCQIRFDKVEESIVPHTPGATAQLIPIHTNIAPRMKTSLTQVGLQVECFKAIANQEPAAEALSESPSNDSSKIAIIGFSGRFPEADGLNEFWELLQQGLDVHKPIPADRFDLEAHYDATLREKNTSRIKHGCWIRSPGSFDARFFQMSPREACQTDPAQRLALLTAYEAMEMAGFVPDRTPSSQRDRVGVYYGMTSDDWREVNSSQDIDTYFIPGGIRAFVPGRINYFFKFSGPSITVDTACSSSLAAIHTACNALLNSDCDTALAGGTNILTNPDNFAGLDRGHFLSSTGNCKTFDDDADGYCRADGVGTVILKRLQDAIADNDPIFGVIVGARTSHSAEAVSITRPLADAQAHLFRKLLAESGIHPHEISYIEMHGTGTQAGDAVEMKSVLDSFAWDDSRAPDRPLHLGSVKANVGHGESASGVTALIKVLLMMQKNRIPPHCGIKGRINRHFPTDMEHRNVHIPFRETDWTRLQEGKRRSFINNFSAAGGNTAVLVEDAPLLEQSRAMSLSDPRKYHVVTLSARSVKSLSKNMHALGEFIGSEISPGLLARIAYTTTARRMHHSYRVAFVGNDLQEVKQRLLDTDVTEDIKPCPTKSPGVGFLFTGQGAQQTAMARGLYDRFSSFRADIVEFEAVGRGHGFPSILPLITGAVGVEELSPMIVQLGTVVIQIAMARLWRNWGLTPEYALGHSLGEYAALQIAGVLSISDTIYLAGSRAALLEKGCTAGSHGMLAVKASVAHLEEALKGVQVEVSCINGFDDTVLSGTNDEIDRASKTLSELKVTFKRLILPFAFHSSQVDPILEELEHIASQVSFQPPKIPIVSPTVGHIITDEGTIGAQYIRRHCREPVNFLGAIQAAQGSGICNSGALAVEIGAHPILTRMMKAAVGSSVKVCSTLCHREDMFETLTESLSVLHLAGVRLNWDEYHRDFKSQVVMLPAYSWDYQDYWIQYQNNFCLTKGSPERSESVDAIQPMSTRLSPSVQKILEEEMTAAQASIIIESDITDPELLPVALNHKVNGVTLCPSSLYADIAHTLGTYLLGKKEDVTDYKIDVSDMAVEKALVVKGTGPQLFRASLDMDWNMLRGMMKVYSVNNMGTLTTHHAQCAIELQRPHQWQEGWNRQLYLIQRSIEQLKKGVEEGWTHKMRRGVAYRLFSSMMQYGPSYQAMEEVIFDSSGLEATAQVRLQSTTGWYSLNPVWSDSLGHITGFVMNCNDSIDLTENLFVNHGWGFMRCVEPFSPDTVYQTHVKMQPVDGNNGFYVGDVYVLNDHRIIAQYGAVTFQKVARRVLEMLLPATTSKGRSSNIRPRNVGTAQSAKIVQSKRRTQTPHVEDAWQQVLEMIARELGVDPGQLTEDVNFTDMGVDSLMSLTIIGNFREFLSLDVPWSLFEDCPSVQSLRIYLNMSSLSESDSIETSSYPTPDESTTTTITSPSGSDRNVGRNSGIDGVGTTVGLVLSILAEEIGVNVRDLSNADGLSELGLDSLLSITALGRVRDETDLDLPSDFFLEHSSVAAITAALHAIFGSTEQGPEQSLITSHPPAMSINLQGDEGCPQTLFLFPDGSGSSTSYSALPTISKDVRVYAMDCPYLKRPNELAKCQLQDLTPVYVAEIRRRQPRGPYSLGGWSAGGIAAYEAAQYLVDQGERVERLILIDSPNPMGLGKCPPHFYRFLEEAGVFGVHGGRKPPAWLLQHFQAFNDVLSQYTPEPFRPADATPNTTLIYAQDGVCKSPRDPRPERHPGDPEVFSWLLENRVDMSCNGWDQLLGEDNIHLGTVFDANHFTIVRTPAVVRLSEIVRMAMSRKFQ</sequence>
<dbReference type="SUPFAM" id="SSF53901">
    <property type="entry name" value="Thiolase-like"/>
    <property type="match status" value="1"/>
</dbReference>
<dbReference type="InterPro" id="IPR006162">
    <property type="entry name" value="Ppantetheine_attach_site"/>
</dbReference>
<feature type="active site" description="Proton donor; for dehydratase activity" evidence="7">
    <location>
        <position position="1818"/>
    </location>
</feature>
<dbReference type="SUPFAM" id="SSF47336">
    <property type="entry name" value="ACP-like"/>
    <property type="match status" value="2"/>
</dbReference>
<keyword evidence="5" id="KW-0949">S-adenosyl-L-methionine</keyword>
<dbReference type="InterPro" id="IPR016461">
    <property type="entry name" value="COMT-like"/>
</dbReference>
<dbReference type="VEuPathDB" id="FungiDB:F9C07_7810"/>
<dbReference type="Pfam" id="PF02801">
    <property type="entry name" value="Ketoacyl-synt_C"/>
    <property type="match status" value="1"/>
</dbReference>
<dbReference type="PROSITE" id="PS00012">
    <property type="entry name" value="PHOSPHOPANTETHEINE"/>
    <property type="match status" value="2"/>
</dbReference>
<dbReference type="GO" id="GO:0008171">
    <property type="term" value="F:O-methyltransferase activity"/>
    <property type="evidence" value="ECO:0007669"/>
    <property type="project" value="InterPro"/>
</dbReference>
<dbReference type="VEuPathDB" id="FungiDB:F9C07_2097085"/>
<dbReference type="CDD" id="cd02440">
    <property type="entry name" value="AdoMet_MTases"/>
    <property type="match status" value="1"/>
</dbReference>
<feature type="compositionally biased region" description="Low complexity" evidence="8">
    <location>
        <begin position="2027"/>
        <end position="2051"/>
    </location>
</feature>
<keyword evidence="6" id="KW-0677">Repeat</keyword>
<keyword evidence="2" id="KW-0597">Phosphoprotein</keyword>
<dbReference type="InterPro" id="IPR016035">
    <property type="entry name" value="Acyl_Trfase/lysoPLipase"/>
</dbReference>
<accession>A0A5N6GH75</accession>
<evidence type="ECO:0000256" key="8">
    <source>
        <dbReference type="SAM" id="MobiDB-lite"/>
    </source>
</evidence>
<feature type="domain" description="Carrier" evidence="9">
    <location>
        <begin position="1945"/>
        <end position="2022"/>
    </location>
</feature>
<dbReference type="InterPro" id="IPR016036">
    <property type="entry name" value="Malonyl_transacylase_ACP-bd"/>
</dbReference>
<gene>
    <name evidence="12" type="ORF">BDV35DRAFT_385134</name>
</gene>